<proteinExistence type="predicted"/>
<reference evidence="8 9" key="1">
    <citation type="submission" date="2016-03" db="EMBL/GenBank/DDBJ databases">
        <title>Shallow-sea hydrothermal system.</title>
        <authorList>
            <person name="Tang K."/>
        </authorList>
    </citation>
    <scope>NUCLEOTIDE SEQUENCE [LARGE SCALE GENOMIC DNA]</scope>
    <source>
        <strain evidence="8 9">JLT9</strain>
    </source>
</reference>
<sequence length="389" mass="40174">MTRVLTIPAVELRRFFADRSNLFFVFIFPLAMVAVIGWQFGGGESRSGAVAVHADESPLRTALVDGWQDADLEVTLLDDADEVRTQVAAGDVEVGVLVPAAAASAYDAGDPLGLEIVQGTSSSSPAVAEVVRAQAETVAVEAAQVALVSRFADRAEAQDALQAATRDLPGPRLLVQEPDDPVAQAFAGAGRFGTGATAQLLLFVFLSSLSASATLIKARRDGVIRRTLSAPVTRLEVVTGLAAGRVAIALAQGGYIIVASSLLFGVDWGNLWSTLLVLLVFAVVAAGAAIIIGVLVDAEGAASGLSVGAGLVIGAIGGCMVPLELYPDRLRAVAHLTPHAWAYDALADIQRRGAGVLDVLPELGVLLAMAIAMLGVAGLLLRRSLARAM</sequence>
<evidence type="ECO:0000256" key="6">
    <source>
        <dbReference type="SAM" id="Phobius"/>
    </source>
</evidence>
<gene>
    <name evidence="8" type="ORF">SGUI_1790</name>
</gene>
<evidence type="ECO:0000313" key="8">
    <source>
        <dbReference type="EMBL" id="ANS79186.1"/>
    </source>
</evidence>
<evidence type="ECO:0000259" key="7">
    <source>
        <dbReference type="Pfam" id="PF12698"/>
    </source>
</evidence>
<evidence type="ECO:0000313" key="9">
    <source>
        <dbReference type="Proteomes" id="UP000092482"/>
    </source>
</evidence>
<dbReference type="PANTHER" id="PTHR30294">
    <property type="entry name" value="MEMBRANE COMPONENT OF ABC TRANSPORTER YHHJ-RELATED"/>
    <property type="match status" value="1"/>
</dbReference>
<comment type="subcellular location">
    <subcellularLocation>
        <location evidence="1">Cell membrane</location>
        <topology evidence="1">Multi-pass membrane protein</topology>
    </subcellularLocation>
</comment>
<dbReference type="Proteomes" id="UP000092482">
    <property type="component" value="Chromosome"/>
</dbReference>
<evidence type="ECO:0000256" key="3">
    <source>
        <dbReference type="ARBA" id="ARBA00022692"/>
    </source>
</evidence>
<dbReference type="EMBL" id="CP014989">
    <property type="protein sequence ID" value="ANS79186.1"/>
    <property type="molecule type" value="Genomic_DNA"/>
</dbReference>
<evidence type="ECO:0000256" key="5">
    <source>
        <dbReference type="ARBA" id="ARBA00023136"/>
    </source>
</evidence>
<feature type="transmembrane region" description="Helical" evidence="6">
    <location>
        <begin position="237"/>
        <end position="265"/>
    </location>
</feature>
<dbReference type="RefSeq" id="WP_066639075.1">
    <property type="nucleotide sequence ID" value="NZ_CP014989.1"/>
</dbReference>
<dbReference type="PANTHER" id="PTHR30294:SF38">
    <property type="entry name" value="TRANSPORT PERMEASE PROTEIN"/>
    <property type="match status" value="1"/>
</dbReference>
<dbReference type="STRING" id="1758689.SGUI_1790"/>
<dbReference type="KEGG" id="serj:SGUI_1790"/>
<protein>
    <submittedName>
        <fullName evidence="8">ABC-2</fullName>
    </submittedName>
</protein>
<evidence type="ECO:0000256" key="1">
    <source>
        <dbReference type="ARBA" id="ARBA00004651"/>
    </source>
</evidence>
<dbReference type="GO" id="GO:0005886">
    <property type="term" value="C:plasma membrane"/>
    <property type="evidence" value="ECO:0007669"/>
    <property type="project" value="UniProtKB-SubCell"/>
</dbReference>
<dbReference type="Pfam" id="PF12698">
    <property type="entry name" value="ABC2_membrane_3"/>
    <property type="match status" value="1"/>
</dbReference>
<dbReference type="GO" id="GO:0140359">
    <property type="term" value="F:ABC-type transporter activity"/>
    <property type="evidence" value="ECO:0007669"/>
    <property type="project" value="InterPro"/>
</dbReference>
<organism evidence="8 9">
    <name type="scientific">Serinicoccus hydrothermalis</name>
    <dbReference type="NCBI Taxonomy" id="1758689"/>
    <lineage>
        <taxon>Bacteria</taxon>
        <taxon>Bacillati</taxon>
        <taxon>Actinomycetota</taxon>
        <taxon>Actinomycetes</taxon>
        <taxon>Micrococcales</taxon>
        <taxon>Ornithinimicrobiaceae</taxon>
        <taxon>Serinicoccus</taxon>
    </lineage>
</organism>
<feature type="domain" description="ABC-2 type transporter transmembrane" evidence="7">
    <location>
        <begin position="22"/>
        <end position="377"/>
    </location>
</feature>
<feature type="transmembrane region" description="Helical" evidence="6">
    <location>
        <begin position="363"/>
        <end position="381"/>
    </location>
</feature>
<keyword evidence="5 6" id="KW-0472">Membrane</keyword>
<dbReference type="AlphaFoldDB" id="A0A1B1NCN9"/>
<keyword evidence="2" id="KW-1003">Cell membrane</keyword>
<feature type="transmembrane region" description="Helical" evidence="6">
    <location>
        <begin position="303"/>
        <end position="323"/>
    </location>
</feature>
<keyword evidence="9" id="KW-1185">Reference proteome</keyword>
<feature type="transmembrane region" description="Helical" evidence="6">
    <location>
        <begin position="21"/>
        <end position="40"/>
    </location>
</feature>
<name>A0A1B1NCN9_9MICO</name>
<accession>A0A1B1NCN9</accession>
<evidence type="ECO:0000256" key="4">
    <source>
        <dbReference type="ARBA" id="ARBA00022989"/>
    </source>
</evidence>
<dbReference type="InterPro" id="IPR051449">
    <property type="entry name" value="ABC-2_transporter_component"/>
</dbReference>
<keyword evidence="3 6" id="KW-0812">Transmembrane</keyword>
<keyword evidence="4 6" id="KW-1133">Transmembrane helix</keyword>
<dbReference type="OrthoDB" id="4867262at2"/>
<dbReference type="InterPro" id="IPR013525">
    <property type="entry name" value="ABC2_TM"/>
</dbReference>
<feature type="transmembrane region" description="Helical" evidence="6">
    <location>
        <begin position="271"/>
        <end position="296"/>
    </location>
</feature>
<feature type="transmembrane region" description="Helical" evidence="6">
    <location>
        <begin position="196"/>
        <end position="216"/>
    </location>
</feature>
<evidence type="ECO:0000256" key="2">
    <source>
        <dbReference type="ARBA" id="ARBA00022475"/>
    </source>
</evidence>